<proteinExistence type="predicted"/>
<name>A0A4C1YYA1_EUMVA</name>
<evidence type="ECO:0000313" key="2">
    <source>
        <dbReference type="Proteomes" id="UP000299102"/>
    </source>
</evidence>
<keyword evidence="2" id="KW-1185">Reference proteome</keyword>
<gene>
    <name evidence="1" type="ORF">EVAR_64261_1</name>
</gene>
<dbReference type="Proteomes" id="UP000299102">
    <property type="component" value="Unassembled WGS sequence"/>
</dbReference>
<sequence>MDRWRLDDVHPRELTHIKKNRIRYFLIQKQRNKYSIIITDGRENTLALENANTTPRAYEIAHLIAKLMRRQHATSLGPCEPPSVLNVSARRVSGYCWKAWALTCPPCFVLLTRASLKG</sequence>
<evidence type="ECO:0000313" key="1">
    <source>
        <dbReference type="EMBL" id="GBP79589.1"/>
    </source>
</evidence>
<accession>A0A4C1YYA1</accession>
<comment type="caution">
    <text evidence="1">The sequence shown here is derived from an EMBL/GenBank/DDBJ whole genome shotgun (WGS) entry which is preliminary data.</text>
</comment>
<dbReference type="AlphaFoldDB" id="A0A4C1YYA1"/>
<dbReference type="EMBL" id="BGZK01001420">
    <property type="protein sequence ID" value="GBP79589.1"/>
    <property type="molecule type" value="Genomic_DNA"/>
</dbReference>
<protein>
    <submittedName>
        <fullName evidence="1">Uncharacterized protein</fullName>
    </submittedName>
</protein>
<organism evidence="1 2">
    <name type="scientific">Eumeta variegata</name>
    <name type="common">Bagworm moth</name>
    <name type="synonym">Eumeta japonica</name>
    <dbReference type="NCBI Taxonomy" id="151549"/>
    <lineage>
        <taxon>Eukaryota</taxon>
        <taxon>Metazoa</taxon>
        <taxon>Ecdysozoa</taxon>
        <taxon>Arthropoda</taxon>
        <taxon>Hexapoda</taxon>
        <taxon>Insecta</taxon>
        <taxon>Pterygota</taxon>
        <taxon>Neoptera</taxon>
        <taxon>Endopterygota</taxon>
        <taxon>Lepidoptera</taxon>
        <taxon>Glossata</taxon>
        <taxon>Ditrysia</taxon>
        <taxon>Tineoidea</taxon>
        <taxon>Psychidae</taxon>
        <taxon>Oiketicinae</taxon>
        <taxon>Eumeta</taxon>
    </lineage>
</organism>
<reference evidence="1 2" key="1">
    <citation type="journal article" date="2019" name="Commun. Biol.">
        <title>The bagworm genome reveals a unique fibroin gene that provides high tensile strength.</title>
        <authorList>
            <person name="Kono N."/>
            <person name="Nakamura H."/>
            <person name="Ohtoshi R."/>
            <person name="Tomita M."/>
            <person name="Numata K."/>
            <person name="Arakawa K."/>
        </authorList>
    </citation>
    <scope>NUCLEOTIDE SEQUENCE [LARGE SCALE GENOMIC DNA]</scope>
</reference>